<keyword evidence="5 9" id="KW-0812">Transmembrane</keyword>
<evidence type="ECO:0000256" key="7">
    <source>
        <dbReference type="ARBA" id="ARBA00022989"/>
    </source>
</evidence>
<dbReference type="NCBIfam" id="TIGR00796">
    <property type="entry name" value="livcs"/>
    <property type="match status" value="1"/>
</dbReference>
<feature type="transmembrane region" description="Helical" evidence="9">
    <location>
        <begin position="135"/>
        <end position="152"/>
    </location>
</feature>
<keyword evidence="7 9" id="KW-1133">Transmembrane helix</keyword>
<keyword evidence="3 9" id="KW-0813">Transport</keyword>
<feature type="transmembrane region" description="Helical" evidence="9">
    <location>
        <begin position="291"/>
        <end position="314"/>
    </location>
</feature>
<sequence length="471" mass="49177">MGLSVQDNQMSIGDTLGLGFMTFAFFLGAGNLIFPPFAGMLAGENMPLAMLGFLITAVGLPLVGLIAVAKAQGKVMAMLPVFAATALAIAIYIIIGPAFAAPRTGLVAYEIGAKPFIDNTSATIMLGSLSLNLSQLIYTLCFFTVTMLLALFPGKLLDSVGKVLTPILLLLLVGLALSVVFLPAAEVGVAVGDYQNHPLTKGILEGYNTMDTLASLMFGMLIIDLLRKKGIDQPSAQTKYLIRAAFIAAAGLAFVYVSLFFLGATAGDIAVGAKNGGEILTNYVTREFGSLGTVLLSTVVTLACLTTAVGLVSACSEFFNELMPKLSYRFLVVLLSAICALIANVGLSQLIAISIPVLMAVYPVAIALVAVTFLTEHFPRPQFAHRAALSVALLFGIFDGMKVAAKGLTGEDGKGITEAAQSFIDLVSGMSPTLSILPLYEEGMAWLLPTLVVIVLCLLFGRGGAKAVSAA</sequence>
<dbReference type="Pfam" id="PF05525">
    <property type="entry name" value="Branch_AA_trans"/>
    <property type="match status" value="1"/>
</dbReference>
<keyword evidence="4" id="KW-1003">Cell membrane</keyword>
<feature type="transmembrane region" description="Helical" evidence="9">
    <location>
        <begin position="244"/>
        <end position="271"/>
    </location>
</feature>
<feature type="transmembrane region" description="Helical" evidence="9">
    <location>
        <begin position="12"/>
        <end position="34"/>
    </location>
</feature>
<accession>A0ABV4VUQ7</accession>
<comment type="function">
    <text evidence="9">Component of the transport system for branched-chain amino acids.</text>
</comment>
<evidence type="ECO:0000313" key="11">
    <source>
        <dbReference type="Proteomes" id="UP001576726"/>
    </source>
</evidence>
<evidence type="ECO:0000256" key="2">
    <source>
        <dbReference type="ARBA" id="ARBA00008540"/>
    </source>
</evidence>
<comment type="subcellular location">
    <subcellularLocation>
        <location evidence="9">Cell inner membrane</location>
        <topology evidence="9">Multi-pass membrane protein</topology>
    </subcellularLocation>
    <subcellularLocation>
        <location evidence="1">Cell membrane</location>
        <topology evidence="1">Multi-pass membrane protein</topology>
    </subcellularLocation>
</comment>
<keyword evidence="6 9" id="KW-0029">Amino-acid transport</keyword>
<feature type="transmembrane region" description="Helical" evidence="9">
    <location>
        <begin position="164"/>
        <end position="184"/>
    </location>
</feature>
<feature type="transmembrane region" description="Helical" evidence="9">
    <location>
        <begin position="326"/>
        <end position="347"/>
    </location>
</feature>
<evidence type="ECO:0000256" key="8">
    <source>
        <dbReference type="ARBA" id="ARBA00023136"/>
    </source>
</evidence>
<reference evidence="10 11" key="1">
    <citation type="submission" date="2024-09" db="EMBL/GenBank/DDBJ databases">
        <authorList>
            <person name="Zhang Y."/>
        </authorList>
    </citation>
    <scope>NUCLEOTIDE SEQUENCE [LARGE SCALE GENOMIC DNA]</scope>
    <source>
        <strain evidence="10 11">SH314</strain>
    </source>
</reference>
<evidence type="ECO:0000256" key="4">
    <source>
        <dbReference type="ARBA" id="ARBA00022475"/>
    </source>
</evidence>
<evidence type="ECO:0000256" key="9">
    <source>
        <dbReference type="RuleBase" id="RU362122"/>
    </source>
</evidence>
<keyword evidence="8 9" id="KW-0472">Membrane</keyword>
<dbReference type="EMBL" id="JBHFGJ010000003">
    <property type="protein sequence ID" value="MFB2652909.1"/>
    <property type="molecule type" value="Genomic_DNA"/>
</dbReference>
<dbReference type="Proteomes" id="UP001576726">
    <property type="component" value="Unassembled WGS sequence"/>
</dbReference>
<gene>
    <name evidence="10" type="primary">brnQ</name>
    <name evidence="10" type="ORF">ACE02L_09155</name>
</gene>
<dbReference type="RefSeq" id="WP_055647416.1">
    <property type="nucleotide sequence ID" value="NZ_JBHFGJ010000003.1"/>
</dbReference>
<name>A0ABV4VUQ7_9GAMM</name>
<feature type="transmembrane region" description="Helical" evidence="9">
    <location>
        <begin position="204"/>
        <end position="223"/>
    </location>
</feature>
<feature type="transmembrane region" description="Helical" evidence="9">
    <location>
        <begin position="353"/>
        <end position="375"/>
    </location>
</feature>
<dbReference type="PANTHER" id="PTHR30588">
    <property type="entry name" value="BRANCHED-CHAIN AMINO ACID TRANSPORT SYSTEM 2 CARRIER PROTEIN"/>
    <property type="match status" value="1"/>
</dbReference>
<keyword evidence="11" id="KW-1185">Reference proteome</keyword>
<comment type="caution">
    <text evidence="10">The sequence shown here is derived from an EMBL/GenBank/DDBJ whole genome shotgun (WGS) entry which is preliminary data.</text>
</comment>
<feature type="transmembrane region" description="Helical" evidence="9">
    <location>
        <begin position="75"/>
        <end position="95"/>
    </location>
</feature>
<evidence type="ECO:0000313" key="10">
    <source>
        <dbReference type="EMBL" id="MFB2652909.1"/>
    </source>
</evidence>
<dbReference type="PANTHER" id="PTHR30588:SF0">
    <property type="entry name" value="BRANCHED-CHAIN AMINO ACID PERMEASE BRNQ"/>
    <property type="match status" value="1"/>
</dbReference>
<evidence type="ECO:0000256" key="3">
    <source>
        <dbReference type="ARBA" id="ARBA00022448"/>
    </source>
</evidence>
<proteinExistence type="inferred from homology"/>
<evidence type="ECO:0000256" key="1">
    <source>
        <dbReference type="ARBA" id="ARBA00004651"/>
    </source>
</evidence>
<comment type="similarity">
    <text evidence="2 9">Belongs to the branched chain amino acid transporter family.</text>
</comment>
<protein>
    <recommendedName>
        <fullName evidence="9">Branched-chain amino acid transport system carrier protein</fullName>
    </recommendedName>
</protein>
<feature type="transmembrane region" description="Helical" evidence="9">
    <location>
        <begin position="387"/>
        <end position="405"/>
    </location>
</feature>
<evidence type="ECO:0000256" key="6">
    <source>
        <dbReference type="ARBA" id="ARBA00022970"/>
    </source>
</evidence>
<feature type="transmembrane region" description="Helical" evidence="9">
    <location>
        <begin position="46"/>
        <end position="68"/>
    </location>
</feature>
<feature type="transmembrane region" description="Helical" evidence="9">
    <location>
        <begin position="443"/>
        <end position="461"/>
    </location>
</feature>
<organism evidence="10 11">
    <name type="scientific">Shewanella seohaensis</name>
    <dbReference type="NCBI Taxonomy" id="755175"/>
    <lineage>
        <taxon>Bacteria</taxon>
        <taxon>Pseudomonadati</taxon>
        <taxon>Pseudomonadota</taxon>
        <taxon>Gammaproteobacteria</taxon>
        <taxon>Alteromonadales</taxon>
        <taxon>Shewanellaceae</taxon>
        <taxon>Shewanella</taxon>
    </lineage>
</organism>
<dbReference type="InterPro" id="IPR004685">
    <property type="entry name" value="Brnchd-chn_aa_trnsp_Livcs"/>
</dbReference>
<evidence type="ECO:0000256" key="5">
    <source>
        <dbReference type="ARBA" id="ARBA00022692"/>
    </source>
</evidence>